<evidence type="ECO:0000256" key="6">
    <source>
        <dbReference type="ARBA" id="ARBA00012744"/>
    </source>
</evidence>
<keyword evidence="7" id="KW-0926">Vacuole</keyword>
<dbReference type="PANTHER" id="PTHR10353:SF252">
    <property type="entry name" value="THIOGLUCOSIDASE"/>
    <property type="match status" value="1"/>
</dbReference>
<dbReference type="Pfam" id="PF00232">
    <property type="entry name" value="Glyco_hydro_1"/>
    <property type="match status" value="1"/>
</dbReference>
<keyword evidence="8 16" id="KW-0732">Signal</keyword>
<dbReference type="PANTHER" id="PTHR10353">
    <property type="entry name" value="GLYCOSYL HYDROLASE"/>
    <property type="match status" value="1"/>
</dbReference>
<dbReference type="EC" id="3.2.1.21" evidence="6"/>
<evidence type="ECO:0000256" key="15">
    <source>
        <dbReference type="RuleBase" id="RU003690"/>
    </source>
</evidence>
<evidence type="ECO:0000256" key="1">
    <source>
        <dbReference type="ARBA" id="ARBA00000448"/>
    </source>
</evidence>
<dbReference type="InterPro" id="IPR017853">
    <property type="entry name" value="GH"/>
</dbReference>
<keyword evidence="10" id="KW-1015">Disulfide bond</keyword>
<evidence type="ECO:0000256" key="5">
    <source>
        <dbReference type="ARBA" id="ARBA00012250"/>
    </source>
</evidence>
<dbReference type="Gene3D" id="3.20.20.80">
    <property type="entry name" value="Glycosidases"/>
    <property type="match status" value="1"/>
</dbReference>
<dbReference type="EC" id="3.2.1.147" evidence="5"/>
<dbReference type="InterPro" id="IPR033132">
    <property type="entry name" value="GH_1_N_CS"/>
</dbReference>
<dbReference type="GO" id="GO:0005975">
    <property type="term" value="P:carbohydrate metabolic process"/>
    <property type="evidence" value="ECO:0007669"/>
    <property type="project" value="InterPro"/>
</dbReference>
<keyword evidence="11" id="KW-0325">Glycoprotein</keyword>
<comment type="similarity">
    <text evidence="4 15">Belongs to the glycosyl hydrolase 1 family.</text>
</comment>
<dbReference type="GO" id="GO:0008422">
    <property type="term" value="F:beta-glucosidase activity"/>
    <property type="evidence" value="ECO:0007669"/>
    <property type="project" value="UniProtKB-EC"/>
</dbReference>
<keyword evidence="9" id="KW-0378">Hydrolase</keyword>
<evidence type="ECO:0000256" key="12">
    <source>
        <dbReference type="ARBA" id="ARBA00032643"/>
    </source>
</evidence>
<evidence type="ECO:0000256" key="10">
    <source>
        <dbReference type="ARBA" id="ARBA00023157"/>
    </source>
</evidence>
<evidence type="ECO:0000256" key="9">
    <source>
        <dbReference type="ARBA" id="ARBA00022801"/>
    </source>
</evidence>
<evidence type="ECO:0000256" key="8">
    <source>
        <dbReference type="ARBA" id="ARBA00022729"/>
    </source>
</evidence>
<sequence length="259" mass="29169">MKSKGLLLLLLITLAYNGVFAKNRSSRPRLRRNDFPEDFIFGSATSAYQCEGAAHEDGRGPSIWDTYSEKFPEKIMDGCNGSVADDSYYLYEEDVNLLHQIGFNAYRFSISWSRILPRGNLKGGINQAGINYYNNLINQLLLKGVKPYVTIFHWDLPEALEVAYGGFLGAEIVNDFRDYAELCFQKFGDRVKHWMTLNEPFTVVKQGYLTGEKAPGRCSSFTNPNCLGGDGATEPYIVGHNFLLAHGAAVKVYREKYQV</sequence>
<dbReference type="SUPFAM" id="SSF51445">
    <property type="entry name" value="(Trans)glycosidases"/>
    <property type="match status" value="1"/>
</dbReference>
<comment type="catalytic activity">
    <reaction evidence="14">
        <text>a thioglucoside + H2O = a sugar + a thiol.</text>
        <dbReference type="EC" id="3.2.1.147"/>
    </reaction>
</comment>
<dbReference type="InterPro" id="IPR001360">
    <property type="entry name" value="Glyco_hydro_1"/>
</dbReference>
<evidence type="ECO:0000256" key="3">
    <source>
        <dbReference type="ARBA" id="ARBA00004116"/>
    </source>
</evidence>
<dbReference type="GO" id="GO:0005773">
    <property type="term" value="C:vacuole"/>
    <property type="evidence" value="ECO:0007669"/>
    <property type="project" value="UniProtKB-SubCell"/>
</dbReference>
<feature type="signal peptide" evidence="16">
    <location>
        <begin position="1"/>
        <end position="21"/>
    </location>
</feature>
<organism evidence="17">
    <name type="scientific">Brassica campestris</name>
    <name type="common">Field mustard</name>
    <dbReference type="NCBI Taxonomy" id="3711"/>
    <lineage>
        <taxon>Eukaryota</taxon>
        <taxon>Viridiplantae</taxon>
        <taxon>Streptophyta</taxon>
        <taxon>Embryophyta</taxon>
        <taxon>Tracheophyta</taxon>
        <taxon>Spermatophyta</taxon>
        <taxon>Magnoliopsida</taxon>
        <taxon>eudicotyledons</taxon>
        <taxon>Gunneridae</taxon>
        <taxon>Pentapetalae</taxon>
        <taxon>rosids</taxon>
        <taxon>malvids</taxon>
        <taxon>Brassicales</taxon>
        <taxon>Brassicaceae</taxon>
        <taxon>Brassiceae</taxon>
        <taxon>Brassica</taxon>
    </lineage>
</organism>
<dbReference type="PROSITE" id="PS00653">
    <property type="entry name" value="GLYCOSYL_HYDROL_F1_2"/>
    <property type="match status" value="1"/>
</dbReference>
<dbReference type="EMBL" id="LR031568">
    <property type="protein sequence ID" value="VDC63062.1"/>
    <property type="molecule type" value="Genomic_DNA"/>
</dbReference>
<dbReference type="AlphaFoldDB" id="A0A3P5Y641"/>
<accession>A0A3P5Y641</accession>
<evidence type="ECO:0000256" key="4">
    <source>
        <dbReference type="ARBA" id="ARBA00010838"/>
    </source>
</evidence>
<gene>
    <name evidence="17" type="ORF">BRAA09T40673Z</name>
</gene>
<evidence type="ECO:0000313" key="17">
    <source>
        <dbReference type="EMBL" id="VDC63062.1"/>
    </source>
</evidence>
<proteinExistence type="inferred from homology"/>
<evidence type="ECO:0000256" key="13">
    <source>
        <dbReference type="ARBA" id="ARBA00032797"/>
    </source>
</evidence>
<dbReference type="GO" id="GO:0019137">
    <property type="term" value="F:thioglucosidase activity"/>
    <property type="evidence" value="ECO:0007669"/>
    <property type="project" value="UniProtKB-EC"/>
</dbReference>
<protein>
    <recommendedName>
        <fullName evidence="12">Sinigrinase</fullName>
        <ecNumber evidence="5">3.2.1.147</ecNumber>
        <ecNumber evidence="6">3.2.1.21</ecNumber>
    </recommendedName>
    <alternativeName>
        <fullName evidence="13">Thioglucosidase</fullName>
    </alternativeName>
</protein>
<evidence type="ECO:0000256" key="2">
    <source>
        <dbReference type="ARBA" id="ARBA00003014"/>
    </source>
</evidence>
<evidence type="ECO:0000256" key="7">
    <source>
        <dbReference type="ARBA" id="ARBA00022554"/>
    </source>
</evidence>
<name>A0A3P5Y641_BRACM</name>
<comment type="subcellular location">
    <subcellularLocation>
        <location evidence="3">Vacuole</location>
    </subcellularLocation>
</comment>
<comment type="function">
    <text evidence="2">Degradation of glucosinolates (glucose residue linked by a thioglucoside bound to an amino acid derivative) to glucose, sulfate and any of the products: thiocyanates, isothiocyanates, nitriles, epithionitriles or oxazolidine-2-thiones.</text>
</comment>
<evidence type="ECO:0000256" key="16">
    <source>
        <dbReference type="SAM" id="SignalP"/>
    </source>
</evidence>
<feature type="chain" id="PRO_5017943852" description="Sinigrinase" evidence="16">
    <location>
        <begin position="22"/>
        <end position="259"/>
    </location>
</feature>
<comment type="catalytic activity">
    <reaction evidence="1">
        <text>Hydrolysis of terminal, non-reducing beta-D-glucosyl residues with release of beta-D-glucose.</text>
        <dbReference type="EC" id="3.2.1.21"/>
    </reaction>
</comment>
<dbReference type="FunFam" id="3.20.20.80:FF:000294">
    <property type="entry name" value="Beta-glucosidase 11"/>
    <property type="match status" value="1"/>
</dbReference>
<reference evidence="17" key="1">
    <citation type="submission" date="2018-11" db="EMBL/GenBank/DDBJ databases">
        <authorList>
            <consortium name="Genoscope - CEA"/>
            <person name="William W."/>
        </authorList>
    </citation>
    <scope>NUCLEOTIDE SEQUENCE</scope>
</reference>
<evidence type="ECO:0000256" key="14">
    <source>
        <dbReference type="ARBA" id="ARBA00034026"/>
    </source>
</evidence>
<evidence type="ECO:0000256" key="11">
    <source>
        <dbReference type="ARBA" id="ARBA00023180"/>
    </source>
</evidence>